<dbReference type="PANTHER" id="PTHR38011:SF7">
    <property type="entry name" value="2,5-DIAMINO-6-RIBOSYLAMINO-4(3H)-PYRIMIDINONE 5'-PHOSPHATE REDUCTASE"/>
    <property type="match status" value="1"/>
</dbReference>
<dbReference type="KEGG" id="lhf:JCM16775_1806"/>
<dbReference type="FunFam" id="3.40.140.10:FF:000025">
    <property type="entry name" value="Riboflavin biosynthesis protein RibD"/>
    <property type="match status" value="1"/>
</dbReference>
<dbReference type="InterPro" id="IPR004794">
    <property type="entry name" value="Eubact_RibD"/>
</dbReference>
<feature type="binding site" evidence="15">
    <location>
        <position position="160"/>
    </location>
    <ligand>
        <name>NADP(+)</name>
        <dbReference type="ChEBI" id="CHEBI:58349"/>
    </ligand>
</feature>
<comment type="catalytic activity">
    <reaction evidence="13">
        <text>5-amino-6-(5-phospho-D-ribitylamino)uracil + NADP(+) = 5-amino-6-(5-phospho-D-ribosylamino)uracil + NADPH + H(+)</text>
        <dbReference type="Rhea" id="RHEA:17845"/>
        <dbReference type="ChEBI" id="CHEBI:15378"/>
        <dbReference type="ChEBI" id="CHEBI:57783"/>
        <dbReference type="ChEBI" id="CHEBI:58349"/>
        <dbReference type="ChEBI" id="CHEBI:58421"/>
        <dbReference type="ChEBI" id="CHEBI:58453"/>
        <dbReference type="EC" id="1.1.1.193"/>
    </reaction>
</comment>
<comment type="pathway">
    <text evidence="2 13">Cofactor biosynthesis; riboflavin biosynthesis; 5-amino-6-(D-ribitylamino)uracil from GTP: step 2/4.</text>
</comment>
<dbReference type="EC" id="1.1.1.193" evidence="13"/>
<dbReference type="Pfam" id="PF00383">
    <property type="entry name" value="dCMP_cyt_deam_1"/>
    <property type="match status" value="1"/>
</dbReference>
<evidence type="ECO:0000256" key="14">
    <source>
        <dbReference type="PIRSR" id="PIRSR006769-1"/>
    </source>
</evidence>
<evidence type="ECO:0000256" key="4">
    <source>
        <dbReference type="ARBA" id="ARBA00005259"/>
    </source>
</evidence>
<dbReference type="InterPro" id="IPR016193">
    <property type="entry name" value="Cytidine_deaminase-like"/>
</dbReference>
<dbReference type="NCBIfam" id="TIGR00326">
    <property type="entry name" value="eubact_ribD"/>
    <property type="match status" value="1"/>
</dbReference>
<evidence type="ECO:0000256" key="7">
    <source>
        <dbReference type="ARBA" id="ARBA00022723"/>
    </source>
</evidence>
<dbReference type="InterPro" id="IPR016192">
    <property type="entry name" value="APOBEC/CMP_deaminase_Zn-bd"/>
</dbReference>
<keyword evidence="12" id="KW-0511">Multifunctional enzyme</keyword>
<feature type="binding site" evidence="15">
    <location>
        <position position="176"/>
    </location>
    <ligand>
        <name>NADP(+)</name>
        <dbReference type="ChEBI" id="CHEBI:58349"/>
    </ligand>
</feature>
<evidence type="ECO:0000313" key="18">
    <source>
        <dbReference type="EMBL" id="BBM39095.1"/>
    </source>
</evidence>
<comment type="function">
    <text evidence="1 13">Converts 2,5-diamino-6-(ribosylamino)-4(3h)-pyrimidinone 5'-phosphate into 5-amino-6-(ribosylamino)-2,4(1h,3h)-pyrimidinedione 5'-phosphate.</text>
</comment>
<comment type="pathway">
    <text evidence="3 13">Cofactor biosynthesis; riboflavin biosynthesis; 5-amino-6-(D-ribitylamino)uracil from GTP: step 3/4.</text>
</comment>
<dbReference type="RefSeq" id="WP_026747054.1">
    <property type="nucleotide sequence ID" value="NZ_AP019823.1"/>
</dbReference>
<dbReference type="AlphaFoldDB" id="A0A510JLB8"/>
<evidence type="ECO:0000256" key="11">
    <source>
        <dbReference type="ARBA" id="ARBA00023002"/>
    </source>
</evidence>
<reference evidence="18 19" key="1">
    <citation type="submission" date="2019-07" db="EMBL/GenBank/DDBJ databases">
        <title>Complete Genome Sequence of Leptotrichia hofstadii Strain JCM16775.</title>
        <authorList>
            <person name="Watanabe S."/>
            <person name="Cui L."/>
        </authorList>
    </citation>
    <scope>NUCLEOTIDE SEQUENCE [LARGE SCALE GENOMIC DNA]</scope>
    <source>
        <strain evidence="18 19">JCM16775</strain>
    </source>
</reference>
<feature type="binding site" evidence="15">
    <location>
        <position position="213"/>
    </location>
    <ligand>
        <name>substrate</name>
    </ligand>
</feature>
<feature type="binding site" evidence="15">
    <location>
        <position position="190"/>
    </location>
    <ligand>
        <name>substrate</name>
    </ligand>
</feature>
<dbReference type="Proteomes" id="UP000321892">
    <property type="component" value="Chromosome"/>
</dbReference>
<dbReference type="GO" id="GO:0008835">
    <property type="term" value="F:diaminohydroxyphosphoribosylaminopyrimidine deaminase activity"/>
    <property type="evidence" value="ECO:0007669"/>
    <property type="project" value="UniProtKB-EC"/>
</dbReference>
<dbReference type="GO" id="GO:0050661">
    <property type="term" value="F:NADP binding"/>
    <property type="evidence" value="ECO:0007669"/>
    <property type="project" value="InterPro"/>
</dbReference>
<dbReference type="PIRSF" id="PIRSF006769">
    <property type="entry name" value="RibD"/>
    <property type="match status" value="1"/>
</dbReference>
<feature type="active site" description="Proton donor" evidence="14">
    <location>
        <position position="55"/>
    </location>
</feature>
<keyword evidence="6 13" id="KW-0686">Riboflavin biosynthesis</keyword>
<keyword evidence="10 13" id="KW-0521">NADP</keyword>
<keyword evidence="7 13" id="KW-0479">Metal-binding</keyword>
<feature type="binding site" evidence="16">
    <location>
        <position position="81"/>
    </location>
    <ligand>
        <name>Zn(2+)</name>
        <dbReference type="ChEBI" id="CHEBI:29105"/>
        <note>catalytic</note>
    </ligand>
</feature>
<keyword evidence="8 13" id="KW-0378">Hydrolase</keyword>
<name>A0A510JLB8_9FUSO</name>
<dbReference type="EMBL" id="AP019823">
    <property type="protein sequence ID" value="BBM39095.1"/>
    <property type="molecule type" value="Genomic_DNA"/>
</dbReference>
<gene>
    <name evidence="18" type="ORF">JCM16775_1806</name>
</gene>
<dbReference type="SUPFAM" id="SSF53597">
    <property type="entry name" value="Dihydrofolate reductase-like"/>
    <property type="match status" value="1"/>
</dbReference>
<dbReference type="PANTHER" id="PTHR38011">
    <property type="entry name" value="DIHYDROFOLATE REDUCTASE FAMILY PROTEIN (AFU_ORTHOLOGUE AFUA_8G06820)"/>
    <property type="match status" value="1"/>
</dbReference>
<dbReference type="GO" id="GO:0008703">
    <property type="term" value="F:5-amino-6-(5-phosphoribosylamino)uracil reductase activity"/>
    <property type="evidence" value="ECO:0007669"/>
    <property type="project" value="UniProtKB-EC"/>
</dbReference>
<feature type="domain" description="CMP/dCMP-type deaminase" evidence="17">
    <location>
        <begin position="4"/>
        <end position="129"/>
    </location>
</feature>
<dbReference type="InterPro" id="IPR024072">
    <property type="entry name" value="DHFR-like_dom_sf"/>
</dbReference>
<evidence type="ECO:0000256" key="6">
    <source>
        <dbReference type="ARBA" id="ARBA00022619"/>
    </source>
</evidence>
<evidence type="ECO:0000256" key="1">
    <source>
        <dbReference type="ARBA" id="ARBA00002151"/>
    </source>
</evidence>
<evidence type="ECO:0000256" key="15">
    <source>
        <dbReference type="PIRSR" id="PIRSR006769-2"/>
    </source>
</evidence>
<evidence type="ECO:0000313" key="19">
    <source>
        <dbReference type="Proteomes" id="UP000321892"/>
    </source>
</evidence>
<comment type="similarity">
    <text evidence="4 13">In the N-terminal section; belongs to the cytidine and deoxycytidylate deaminase family.</text>
</comment>
<dbReference type="InterPro" id="IPR002734">
    <property type="entry name" value="RibDG_C"/>
</dbReference>
<feature type="binding site" evidence="15">
    <location>
        <position position="174"/>
    </location>
    <ligand>
        <name>substrate</name>
    </ligand>
</feature>
<evidence type="ECO:0000256" key="5">
    <source>
        <dbReference type="ARBA" id="ARBA00007417"/>
    </source>
</evidence>
<comment type="cofactor">
    <cofactor evidence="13 16">
        <name>Zn(2+)</name>
        <dbReference type="ChEBI" id="CHEBI:29105"/>
    </cofactor>
    <text evidence="13 16">Binds 1 zinc ion.</text>
</comment>
<evidence type="ECO:0000256" key="3">
    <source>
        <dbReference type="ARBA" id="ARBA00004910"/>
    </source>
</evidence>
<dbReference type="GO" id="GO:0008270">
    <property type="term" value="F:zinc ion binding"/>
    <property type="evidence" value="ECO:0007669"/>
    <property type="project" value="InterPro"/>
</dbReference>
<dbReference type="InterPro" id="IPR002125">
    <property type="entry name" value="CMP_dCMP_dom"/>
</dbReference>
<keyword evidence="9 13" id="KW-0862">Zinc</keyword>
<evidence type="ECO:0000259" key="17">
    <source>
        <dbReference type="PROSITE" id="PS51747"/>
    </source>
</evidence>
<dbReference type="SUPFAM" id="SSF53927">
    <property type="entry name" value="Cytidine deaminase-like"/>
    <property type="match status" value="1"/>
</dbReference>
<organism evidence="18 19">
    <name type="scientific">Leptotrichia hofstadii</name>
    <dbReference type="NCBI Taxonomy" id="157688"/>
    <lineage>
        <taxon>Bacteria</taxon>
        <taxon>Fusobacteriati</taxon>
        <taxon>Fusobacteriota</taxon>
        <taxon>Fusobacteriia</taxon>
        <taxon>Fusobacteriales</taxon>
        <taxon>Leptotrichiaceae</taxon>
        <taxon>Leptotrichia</taxon>
    </lineage>
</organism>
<proteinExistence type="inferred from homology"/>
<accession>A0A510JLB8</accession>
<evidence type="ECO:0000256" key="12">
    <source>
        <dbReference type="ARBA" id="ARBA00023268"/>
    </source>
</evidence>
<evidence type="ECO:0000256" key="9">
    <source>
        <dbReference type="ARBA" id="ARBA00022833"/>
    </source>
</evidence>
<keyword evidence="11 13" id="KW-0560">Oxidoreductase</keyword>
<dbReference type="NCBIfam" id="TIGR00227">
    <property type="entry name" value="ribD_Cterm"/>
    <property type="match status" value="1"/>
</dbReference>
<evidence type="ECO:0000256" key="16">
    <source>
        <dbReference type="PIRSR" id="PIRSR006769-3"/>
    </source>
</evidence>
<feature type="binding site" evidence="16">
    <location>
        <position position="53"/>
    </location>
    <ligand>
        <name>Zn(2+)</name>
        <dbReference type="ChEBI" id="CHEBI:29105"/>
        <note>catalytic</note>
    </ligand>
</feature>
<dbReference type="OrthoDB" id="9800865at2"/>
<dbReference type="PROSITE" id="PS51747">
    <property type="entry name" value="CYT_DCMP_DEAMINASES_2"/>
    <property type="match status" value="1"/>
</dbReference>
<feature type="binding site" evidence="15">
    <location>
        <position position="206"/>
    </location>
    <ligand>
        <name>substrate</name>
    </ligand>
</feature>
<dbReference type="EC" id="3.5.4.26" evidence="13"/>
<evidence type="ECO:0000256" key="10">
    <source>
        <dbReference type="ARBA" id="ARBA00022857"/>
    </source>
</evidence>
<dbReference type="Gene3D" id="3.40.430.10">
    <property type="entry name" value="Dihydrofolate Reductase, subunit A"/>
    <property type="match status" value="1"/>
</dbReference>
<evidence type="ECO:0000256" key="8">
    <source>
        <dbReference type="ARBA" id="ARBA00022801"/>
    </source>
</evidence>
<dbReference type="Pfam" id="PF01872">
    <property type="entry name" value="RibD_C"/>
    <property type="match status" value="1"/>
</dbReference>
<comment type="catalytic activity">
    <reaction evidence="13">
        <text>2,5-diamino-6-hydroxy-4-(5-phosphoribosylamino)-pyrimidine + H2O + H(+) = 5-amino-6-(5-phospho-D-ribosylamino)uracil + NH4(+)</text>
        <dbReference type="Rhea" id="RHEA:21868"/>
        <dbReference type="ChEBI" id="CHEBI:15377"/>
        <dbReference type="ChEBI" id="CHEBI:15378"/>
        <dbReference type="ChEBI" id="CHEBI:28938"/>
        <dbReference type="ChEBI" id="CHEBI:58453"/>
        <dbReference type="ChEBI" id="CHEBI:58614"/>
        <dbReference type="EC" id="3.5.4.26"/>
    </reaction>
</comment>
<keyword evidence="19" id="KW-1185">Reference proteome</keyword>
<dbReference type="CDD" id="cd01284">
    <property type="entry name" value="Riboflavin_deaminase-reductase"/>
    <property type="match status" value="1"/>
</dbReference>
<dbReference type="Gene3D" id="3.40.140.10">
    <property type="entry name" value="Cytidine Deaminase, domain 2"/>
    <property type="match status" value="1"/>
</dbReference>
<evidence type="ECO:0000256" key="2">
    <source>
        <dbReference type="ARBA" id="ARBA00004882"/>
    </source>
</evidence>
<feature type="binding site" evidence="15">
    <location>
        <position position="210"/>
    </location>
    <ligand>
        <name>substrate</name>
    </ligand>
</feature>
<feature type="binding site" evidence="15">
    <location>
        <position position="299"/>
    </location>
    <ligand>
        <name>substrate</name>
    </ligand>
</feature>
<sequence length="371" mass="41267">MNENIDEKYMKMAIELAKKGVGSVNPNPMVGAIVVQDEKVIGTGYHKYFGGPHAEVYALDEASKNSKDLSNATIYVTLEPCSHYGKTPPCAEKIVKLGLKRCVIGSSDPNPRVAGKGIQILKNAGIEVTENVLKEECDKINQVFFKYILTKLPYLFLKCAITLDGKIATKTGNSKWITNQTAREKVQFYRNKFMGIMVGINTVLADNPSLTARIENGVNPYRIIIDPHLKTEKIHNIIKENIDEKTIIVTSEKNKNSEKQLDFSENSKVKFVFLNGTKFSFKEILEKIGTLGIDSILLEGGQSLISQAFEEDVIDAGEIFIANKILGDTEGKSFIAGFDKKNMNGAIVLKNVKYNVYDENVGMEFLQKSYS</sequence>
<feature type="binding site" evidence="16">
    <location>
        <position position="90"/>
    </location>
    <ligand>
        <name>Zn(2+)</name>
        <dbReference type="ChEBI" id="CHEBI:29105"/>
        <note>catalytic</note>
    </ligand>
</feature>
<dbReference type="UniPathway" id="UPA00275">
    <property type="reaction ID" value="UER00401"/>
</dbReference>
<protein>
    <recommendedName>
        <fullName evidence="13">Riboflavin biosynthesis protein RibD</fullName>
    </recommendedName>
    <domain>
        <recommendedName>
            <fullName evidence="13">Diaminohydroxyphosphoribosylaminopyrimidine deaminase</fullName>
            <shortName evidence="13">DRAP deaminase</shortName>
            <ecNumber evidence="13">3.5.4.26</ecNumber>
        </recommendedName>
        <alternativeName>
            <fullName evidence="13">Riboflavin-specific deaminase</fullName>
        </alternativeName>
    </domain>
    <domain>
        <recommendedName>
            <fullName evidence="13">5-amino-6-(5-phosphoribosylamino)uracil reductase</fullName>
            <ecNumber evidence="13">1.1.1.193</ecNumber>
        </recommendedName>
        <alternativeName>
            <fullName evidence="13">HTP reductase</fullName>
        </alternativeName>
    </domain>
</protein>
<dbReference type="InterPro" id="IPR011549">
    <property type="entry name" value="RibD_C"/>
</dbReference>
<dbReference type="GO" id="GO:0009231">
    <property type="term" value="P:riboflavin biosynthetic process"/>
    <property type="evidence" value="ECO:0007669"/>
    <property type="project" value="UniProtKB-UniPathway"/>
</dbReference>
<feature type="binding site" evidence="15">
    <location>
        <position position="202"/>
    </location>
    <ligand>
        <name>NADP(+)</name>
        <dbReference type="ChEBI" id="CHEBI:58349"/>
    </ligand>
</feature>
<comment type="similarity">
    <text evidence="5 13">In the C-terminal section; belongs to the HTP reductase family.</text>
</comment>
<evidence type="ECO:0000256" key="13">
    <source>
        <dbReference type="PIRNR" id="PIRNR006769"/>
    </source>
</evidence>
<dbReference type="PROSITE" id="PS00903">
    <property type="entry name" value="CYT_DCMP_DEAMINASES_1"/>
    <property type="match status" value="1"/>
</dbReference>
<dbReference type="InterPro" id="IPR050765">
    <property type="entry name" value="Riboflavin_Biosynth_HTPR"/>
</dbReference>